<dbReference type="Pfam" id="PF14274">
    <property type="entry name" value="BT_3044-like_C"/>
    <property type="match status" value="1"/>
</dbReference>
<dbReference type="Gene3D" id="2.40.128.440">
    <property type="entry name" value="Uncharacterised protein PF14274, DUF4361"/>
    <property type="match status" value="1"/>
</dbReference>
<dbReference type="PATRIC" id="fig|657309.4.peg.1585"/>
<evidence type="ECO:0000313" key="4">
    <source>
        <dbReference type="EMBL" id="CBK67819.1"/>
    </source>
</evidence>
<reference evidence="4 5" key="2">
    <citation type="submission" date="2010-03" db="EMBL/GenBank/DDBJ databases">
        <authorList>
            <person name="Pajon A."/>
        </authorList>
    </citation>
    <scope>NUCLEOTIDE SEQUENCE [LARGE SCALE GENOMIC DNA]</scope>
    <source>
        <strain evidence="4 5">XB1A</strain>
    </source>
</reference>
<feature type="domain" description="DUF4973" evidence="3">
    <location>
        <begin position="34"/>
        <end position="164"/>
    </location>
</feature>
<dbReference type="InterPro" id="IPR025371">
    <property type="entry name" value="BT_3044-like_C"/>
</dbReference>
<dbReference type="Proteomes" id="UP000008795">
    <property type="component" value="Chromosome"/>
</dbReference>
<gene>
    <name evidence="4" type="ORF">BXY_27880</name>
</gene>
<dbReference type="eggNOG" id="ENOG502Z9Y4">
    <property type="taxonomic scope" value="Bacteria"/>
</dbReference>
<accession>D6D067</accession>
<organism evidence="4 5">
    <name type="scientific">Bacteroides xylanisolvens XB1A</name>
    <dbReference type="NCBI Taxonomy" id="657309"/>
    <lineage>
        <taxon>Bacteria</taxon>
        <taxon>Pseudomonadati</taxon>
        <taxon>Bacteroidota</taxon>
        <taxon>Bacteroidia</taxon>
        <taxon>Bacteroidales</taxon>
        <taxon>Bacteroidaceae</taxon>
        <taxon>Bacteroides</taxon>
    </lineage>
</organism>
<protein>
    <recommendedName>
        <fullName evidence="6">DUF4973 domain-containing protein</fullName>
    </recommendedName>
</protein>
<feature type="domain" description="BT-3044-like C-terminal" evidence="2">
    <location>
        <begin position="178"/>
        <end position="318"/>
    </location>
</feature>
<proteinExistence type="predicted"/>
<dbReference type="EMBL" id="FP929033">
    <property type="protein sequence ID" value="CBK67819.1"/>
    <property type="molecule type" value="Genomic_DNA"/>
</dbReference>
<dbReference type="Pfam" id="PF16343">
    <property type="entry name" value="DUF4973"/>
    <property type="match status" value="1"/>
</dbReference>
<dbReference type="Gene3D" id="2.60.40.1740">
    <property type="entry name" value="hypothetical protein (bacova_03559)"/>
    <property type="match status" value="1"/>
</dbReference>
<evidence type="ECO:0000256" key="1">
    <source>
        <dbReference type="SAM" id="SignalP"/>
    </source>
</evidence>
<feature type="chain" id="PRO_5003082382" description="DUF4973 domain-containing protein" evidence="1">
    <location>
        <begin position="30"/>
        <end position="337"/>
    </location>
</feature>
<dbReference type="KEGG" id="bxy:BXY_27880"/>
<dbReference type="AlphaFoldDB" id="D6D067"/>
<sequence length="337" mass="38857">MINLYNKMNMKERIYYPLLAVLMVLFCAACNEEWTDEQYEHYVSFKAPMNYAKGVTDIYVKYKPNGMVTYQLPLIMSGSTMAGSDTEVQVAIDSDTLKSINWEYFHNRKDLYYRELTSGYYELNDMKVMIPAGDCMGILDINFKLSGIDLVDKWVLPLTIAESPTGSYEPHPRKNYKKALLRVIPFNDYSGTYSTTTMQVGFKDAGNKMTTNERTAFVVDEHSIFFYAGLINEEELERRKYKIIFTLNADGTVTLSAPDPDIHFKLIKNPTWKVTEKMDASLPYLKHKTITIENFKYEFDDVTSVPGTPISYTVEGTVNMERKINIQIPDEDQAIEW</sequence>
<evidence type="ECO:0000259" key="2">
    <source>
        <dbReference type="Pfam" id="PF14274"/>
    </source>
</evidence>
<keyword evidence="1" id="KW-0732">Signal</keyword>
<feature type="signal peptide" evidence="1">
    <location>
        <begin position="1"/>
        <end position="29"/>
    </location>
</feature>
<dbReference type="InterPro" id="IPR032509">
    <property type="entry name" value="DUF4973"/>
</dbReference>
<dbReference type="HOGENOM" id="CLU_835911_0_0_10"/>
<evidence type="ECO:0008006" key="6">
    <source>
        <dbReference type="Google" id="ProtNLM"/>
    </source>
</evidence>
<reference evidence="4 5" key="1">
    <citation type="submission" date="2010-03" db="EMBL/GenBank/DDBJ databases">
        <title>The genome sequence of Bacteriodes xylanisolvens XB1A.</title>
        <authorList>
            <consortium name="metaHIT consortium -- http://www.metahit.eu/"/>
            <person name="Pajon A."/>
            <person name="Turner K."/>
            <person name="Parkhill J."/>
            <person name="Bernalier A."/>
        </authorList>
    </citation>
    <scope>NUCLEOTIDE SEQUENCE [LARGE SCALE GENOMIC DNA]</scope>
    <source>
        <strain evidence="4 5">XB1A</strain>
    </source>
</reference>
<evidence type="ECO:0000259" key="3">
    <source>
        <dbReference type="Pfam" id="PF16343"/>
    </source>
</evidence>
<name>D6D067_9BACE</name>
<evidence type="ECO:0000313" key="5">
    <source>
        <dbReference type="Proteomes" id="UP000008795"/>
    </source>
</evidence>